<evidence type="ECO:0000313" key="3">
    <source>
        <dbReference type="Proteomes" id="UP000184016"/>
    </source>
</evidence>
<dbReference type="Gene3D" id="3.20.20.100">
    <property type="entry name" value="NADP-dependent oxidoreductase domain"/>
    <property type="match status" value="1"/>
</dbReference>
<dbReference type="RefSeq" id="WP_072874568.1">
    <property type="nucleotide sequence ID" value="NZ_FRAF01000018.1"/>
</dbReference>
<evidence type="ECO:0000313" key="2">
    <source>
        <dbReference type="EMBL" id="SHK62027.1"/>
    </source>
</evidence>
<proteinExistence type="predicted"/>
<dbReference type="EMBL" id="FRAF01000018">
    <property type="protein sequence ID" value="SHK62027.1"/>
    <property type="molecule type" value="Genomic_DNA"/>
</dbReference>
<dbReference type="PANTHER" id="PTHR43364:SF1">
    <property type="entry name" value="OXIDOREDUCTASE YDHF"/>
    <property type="match status" value="1"/>
</dbReference>
<dbReference type="AlphaFoldDB" id="A0A1M6TYH8"/>
<dbReference type="CDD" id="cd19092">
    <property type="entry name" value="AKR_BsYcsN_EcYdhF-like"/>
    <property type="match status" value="1"/>
</dbReference>
<reference evidence="3" key="1">
    <citation type="submission" date="2016-11" db="EMBL/GenBank/DDBJ databases">
        <authorList>
            <person name="Varghese N."/>
            <person name="Submissions S."/>
        </authorList>
    </citation>
    <scope>NUCLEOTIDE SEQUENCE [LARGE SCALE GENOMIC DNA]</scope>
    <source>
        <strain evidence="3">USBA-503</strain>
    </source>
</reference>
<protein>
    <submittedName>
        <fullName evidence="2">Predicted oxidoreductase</fullName>
    </submittedName>
</protein>
<sequence length="328" mass="36442">MSRILPLQKRGLAATPLIYGCMGLGGADWSGRTPLSQADIKEAHEAVDAALSIGIHFFDHANIYKSGNAEKAFSYVLKERPSLRSEILLQSKCGIRFADEQASFTRFDFSKEYILHCVDGILQRLGVDYLDILLLHRPDPLVEPEEVAAAFDILQQAGKVRWFGVSNMSGSQIEFLKTAVVQPIVVNQLEMSLLHHDFVNVGININRQPAIGDIFPEGTIEYCRTHNIQIQAWGPLAQGAYTGAQNLAEAPPVVQKTAAKLSEYAEKKHTTVESILIAWLLRHPAGIQAVIGTRNKERILACKDAANIELSREEWYDLWITARGEPMP</sequence>
<dbReference type="GO" id="GO:0005829">
    <property type="term" value="C:cytosol"/>
    <property type="evidence" value="ECO:0007669"/>
    <property type="project" value="TreeGrafter"/>
</dbReference>
<dbReference type="Proteomes" id="UP000184016">
    <property type="component" value="Unassembled WGS sequence"/>
</dbReference>
<evidence type="ECO:0000259" key="1">
    <source>
        <dbReference type="Pfam" id="PF00248"/>
    </source>
</evidence>
<dbReference type="InterPro" id="IPR023210">
    <property type="entry name" value="NADP_OxRdtase_dom"/>
</dbReference>
<feature type="domain" description="NADP-dependent oxidoreductase" evidence="1">
    <location>
        <begin position="22"/>
        <end position="315"/>
    </location>
</feature>
<dbReference type="PANTHER" id="PTHR43364">
    <property type="entry name" value="NADH-SPECIFIC METHYLGLYOXAL REDUCTASE-RELATED"/>
    <property type="match status" value="1"/>
</dbReference>
<dbReference type="OrthoDB" id="9773828at2"/>
<keyword evidence="3" id="KW-1185">Reference proteome</keyword>
<dbReference type="InterPro" id="IPR050523">
    <property type="entry name" value="AKR_Detox_Biosynth"/>
</dbReference>
<dbReference type="SUPFAM" id="SSF51430">
    <property type="entry name" value="NAD(P)-linked oxidoreductase"/>
    <property type="match status" value="1"/>
</dbReference>
<gene>
    <name evidence="2" type="ORF">SAMN05443507_1187</name>
</gene>
<accession>A0A1M6TYH8</accession>
<dbReference type="InterPro" id="IPR036812">
    <property type="entry name" value="NAD(P)_OxRdtase_dom_sf"/>
</dbReference>
<dbReference type="Pfam" id="PF00248">
    <property type="entry name" value="Aldo_ket_red"/>
    <property type="match status" value="1"/>
</dbReference>
<dbReference type="PROSITE" id="PS51257">
    <property type="entry name" value="PROKAR_LIPOPROTEIN"/>
    <property type="match status" value="1"/>
</dbReference>
<name>A0A1M6TYH8_9BACL</name>
<organism evidence="2 3">
    <name type="scientific">Alicyclobacillus tolerans</name>
    <dbReference type="NCBI Taxonomy" id="90970"/>
    <lineage>
        <taxon>Bacteria</taxon>
        <taxon>Bacillati</taxon>
        <taxon>Bacillota</taxon>
        <taxon>Bacilli</taxon>
        <taxon>Bacillales</taxon>
        <taxon>Alicyclobacillaceae</taxon>
        <taxon>Alicyclobacillus</taxon>
    </lineage>
</organism>